<dbReference type="STRING" id="1093900.A0A507BEY5"/>
<evidence type="ECO:0000313" key="5">
    <source>
        <dbReference type="Proteomes" id="UP000319257"/>
    </source>
</evidence>
<protein>
    <recommendedName>
        <fullName evidence="3">NmrA-like domain-containing protein</fullName>
    </recommendedName>
</protein>
<keyword evidence="2" id="KW-0560">Oxidoreductase</keyword>
<dbReference type="GO" id="GO:0016491">
    <property type="term" value="F:oxidoreductase activity"/>
    <property type="evidence" value="ECO:0007669"/>
    <property type="project" value="UniProtKB-KW"/>
</dbReference>
<feature type="domain" description="NmrA-like" evidence="3">
    <location>
        <begin position="2"/>
        <end position="113"/>
    </location>
</feature>
<sequence length="299" mass="32444">MKVAIVGATGETGRSIVNGLANSSTIFEITALVRPASKDKPAVQALKTKGVQVVPIDLQGPLNELVSVLDGVDIVISAIHYQSLADEIPLSNAAKAAGVGRYVPCFFATKEDILDHIQRLCLPYTVIDVGWWFQLTLPDVPSGRFSYALVAPSNTIVAGGDTPCALTDVRDVGVYVAKIITDPRTLNKKVFAFTETKTQNQVFELVQKMSGEKPIGSELSAANLKQKVAELMKSSAINQVRAQFEYWNSWGLRGDNTPEYAKYLGYLIADELYPGLKGQSLEAFIQDIIDGKGEKVYSS</sequence>
<dbReference type="InterPro" id="IPR008030">
    <property type="entry name" value="NmrA-like"/>
</dbReference>
<evidence type="ECO:0000259" key="3">
    <source>
        <dbReference type="Pfam" id="PF05368"/>
    </source>
</evidence>
<dbReference type="Proteomes" id="UP000319257">
    <property type="component" value="Unassembled WGS sequence"/>
</dbReference>
<dbReference type="InParanoid" id="A0A507BEY5"/>
<evidence type="ECO:0000256" key="1">
    <source>
        <dbReference type="ARBA" id="ARBA00022857"/>
    </source>
</evidence>
<dbReference type="InterPro" id="IPR051609">
    <property type="entry name" value="NmrA/Isoflavone_reductase-like"/>
</dbReference>
<dbReference type="EMBL" id="SKBQ01000012">
    <property type="protein sequence ID" value="TPX17886.1"/>
    <property type="molecule type" value="Genomic_DNA"/>
</dbReference>
<dbReference type="SUPFAM" id="SSF51735">
    <property type="entry name" value="NAD(P)-binding Rossmann-fold domains"/>
    <property type="match status" value="1"/>
</dbReference>
<dbReference type="Pfam" id="PF05368">
    <property type="entry name" value="NmrA"/>
    <property type="match status" value="1"/>
</dbReference>
<reference evidence="4 5" key="1">
    <citation type="submission" date="2019-06" db="EMBL/GenBank/DDBJ databases">
        <title>Draft genome sequence of the filamentous fungus Phialemoniopsis curvata isolated from diesel fuel.</title>
        <authorList>
            <person name="Varaljay V.A."/>
            <person name="Lyon W.J."/>
            <person name="Crouch A.L."/>
            <person name="Drake C.E."/>
            <person name="Hollomon J.M."/>
            <person name="Nadeau L.J."/>
            <person name="Nunn H.S."/>
            <person name="Stevenson B.S."/>
            <person name="Bojanowski C.L."/>
            <person name="Crookes-Goodson W.J."/>
        </authorList>
    </citation>
    <scope>NUCLEOTIDE SEQUENCE [LARGE SCALE GENOMIC DNA]</scope>
    <source>
        <strain evidence="4 5">D216</strain>
    </source>
</reference>
<dbReference type="RefSeq" id="XP_030999597.1">
    <property type="nucleotide sequence ID" value="XM_031137236.1"/>
</dbReference>
<dbReference type="OrthoDB" id="419598at2759"/>
<dbReference type="PANTHER" id="PTHR47706:SF9">
    <property type="entry name" value="NMRA-LIKE DOMAIN-CONTAINING PROTEIN-RELATED"/>
    <property type="match status" value="1"/>
</dbReference>
<dbReference type="PANTHER" id="PTHR47706">
    <property type="entry name" value="NMRA-LIKE FAMILY PROTEIN"/>
    <property type="match status" value="1"/>
</dbReference>
<evidence type="ECO:0000256" key="2">
    <source>
        <dbReference type="ARBA" id="ARBA00023002"/>
    </source>
</evidence>
<organism evidence="4 5">
    <name type="scientific">Thyridium curvatum</name>
    <dbReference type="NCBI Taxonomy" id="1093900"/>
    <lineage>
        <taxon>Eukaryota</taxon>
        <taxon>Fungi</taxon>
        <taxon>Dikarya</taxon>
        <taxon>Ascomycota</taxon>
        <taxon>Pezizomycotina</taxon>
        <taxon>Sordariomycetes</taxon>
        <taxon>Sordariomycetidae</taxon>
        <taxon>Thyridiales</taxon>
        <taxon>Thyridiaceae</taxon>
        <taxon>Thyridium</taxon>
    </lineage>
</organism>
<dbReference type="Gene3D" id="3.90.25.10">
    <property type="entry name" value="UDP-galactose 4-epimerase, domain 1"/>
    <property type="match status" value="1"/>
</dbReference>
<dbReference type="AlphaFoldDB" id="A0A507BEY5"/>
<name>A0A507BEY5_9PEZI</name>
<keyword evidence="1" id="KW-0521">NADP</keyword>
<dbReference type="InterPro" id="IPR036291">
    <property type="entry name" value="NAD(P)-bd_dom_sf"/>
</dbReference>
<comment type="caution">
    <text evidence="4">The sequence shown here is derived from an EMBL/GenBank/DDBJ whole genome shotgun (WGS) entry which is preliminary data.</text>
</comment>
<evidence type="ECO:0000313" key="4">
    <source>
        <dbReference type="EMBL" id="TPX17886.1"/>
    </source>
</evidence>
<proteinExistence type="predicted"/>
<dbReference type="Gene3D" id="3.40.50.720">
    <property type="entry name" value="NAD(P)-binding Rossmann-like Domain"/>
    <property type="match status" value="1"/>
</dbReference>
<accession>A0A507BEY5</accession>
<gene>
    <name evidence="4" type="ORF">E0L32_002987</name>
</gene>
<keyword evidence="5" id="KW-1185">Reference proteome</keyword>
<dbReference type="GeneID" id="41970434"/>